<dbReference type="Proteomes" id="UP001301869">
    <property type="component" value="Chromosome"/>
</dbReference>
<protein>
    <submittedName>
        <fullName evidence="3">DUF3322 domain-containing protein</fullName>
    </submittedName>
</protein>
<feature type="domain" description="DUF3322" evidence="2">
    <location>
        <begin position="10"/>
        <end position="191"/>
    </location>
</feature>
<dbReference type="Pfam" id="PF09983">
    <property type="entry name" value="JetD_C"/>
    <property type="match status" value="1"/>
</dbReference>
<reference evidence="3 4" key="1">
    <citation type="submission" date="2023-03" db="EMBL/GenBank/DDBJ databases">
        <title>Halomonas sp. nov., isolated from Korean tranditional fermented seafood 'Jeotgal'.</title>
        <authorList>
            <person name="Kim B."/>
            <person name="Shin N.-R."/>
        </authorList>
    </citation>
    <scope>NUCLEOTIDE SEQUENCE [LARGE SCALE GENOMIC DNA]</scope>
    <source>
        <strain evidence="3 4">SG2L-4</strain>
    </source>
</reference>
<accession>A0ABY9Z0D9</accession>
<proteinExistence type="predicted"/>
<evidence type="ECO:0000313" key="3">
    <source>
        <dbReference type="EMBL" id="WNK19759.1"/>
    </source>
</evidence>
<dbReference type="RefSeq" id="WP_311883181.1">
    <property type="nucleotide sequence ID" value="NZ_CP119391.1"/>
</dbReference>
<name>A0ABY9Z0D9_9GAMM</name>
<dbReference type="InterPro" id="IPR024537">
    <property type="entry name" value="DUF3322"/>
</dbReference>
<dbReference type="Pfam" id="PF11795">
    <property type="entry name" value="DUF3322"/>
    <property type="match status" value="1"/>
</dbReference>
<evidence type="ECO:0000313" key="4">
    <source>
        <dbReference type="Proteomes" id="UP001301869"/>
    </source>
</evidence>
<gene>
    <name evidence="3" type="ORF">P1P91_13125</name>
</gene>
<evidence type="ECO:0000259" key="1">
    <source>
        <dbReference type="Pfam" id="PF09983"/>
    </source>
</evidence>
<dbReference type="EMBL" id="CP119391">
    <property type="protein sequence ID" value="WNK19759.1"/>
    <property type="molecule type" value="Genomic_DNA"/>
</dbReference>
<sequence>MSQPRWTRLSDIHRQLEKRWQKGELLRAGEQPDEVFPLRLALKKPTASGLLEHFHDARRWATHWQCATSQNLVPEWRTVNHRQLGRNTLPVAVVIPTLDAALRQIGRQDDARRYHMLAADITRRFPVLAHWCRRKPLKVLALQAQWPALLATLAWMAQHPRPGLYIRQLEIPGVHTKFIESHRGLLGELLDQILPEGAIDRSTTGVGHFEQRYGFRRRPSRLRLRILDSAHRLAGLDDIEIPVEQFAALRLPISTVYIVENDITALAFPPTPSAMVIFGQGYGIGRQLADAHWLKDKEVLYWGDIDTHGLRILSQLRDTLPHSRSLLMGAATLKDHSHLWGTEPSPYIGELPNLTDDEQDVYRLLGTLEPDRHLRLEQEHIKFSAL</sequence>
<dbReference type="InterPro" id="IPR024534">
    <property type="entry name" value="JetD_C"/>
</dbReference>
<organism evidence="3 4">
    <name type="scientific">Halomonas piscis</name>
    <dbReference type="NCBI Taxonomy" id="3031727"/>
    <lineage>
        <taxon>Bacteria</taxon>
        <taxon>Pseudomonadati</taxon>
        <taxon>Pseudomonadota</taxon>
        <taxon>Gammaproteobacteria</taxon>
        <taxon>Oceanospirillales</taxon>
        <taxon>Halomonadaceae</taxon>
        <taxon>Halomonas</taxon>
    </lineage>
</organism>
<dbReference type="PIRSF" id="PIRSF028408">
    <property type="entry name" value="UCP028408"/>
    <property type="match status" value="1"/>
</dbReference>
<feature type="domain" description="Wadjet protein JetD C-terminal" evidence="1">
    <location>
        <begin position="214"/>
        <end position="384"/>
    </location>
</feature>
<keyword evidence="4" id="KW-1185">Reference proteome</keyword>
<evidence type="ECO:0000259" key="2">
    <source>
        <dbReference type="Pfam" id="PF11795"/>
    </source>
</evidence>
<dbReference type="InterPro" id="IPR014544">
    <property type="entry name" value="UCP028408"/>
</dbReference>